<dbReference type="SUPFAM" id="SSF52540">
    <property type="entry name" value="P-loop containing nucleoside triphosphate hydrolases"/>
    <property type="match status" value="1"/>
</dbReference>
<dbReference type="Proteomes" id="UP000823615">
    <property type="component" value="Unassembled WGS sequence"/>
</dbReference>
<dbReference type="EMBL" id="JADIMT010000031">
    <property type="protein sequence ID" value="MBO8435724.1"/>
    <property type="molecule type" value="Genomic_DNA"/>
</dbReference>
<dbReference type="InterPro" id="IPR027417">
    <property type="entry name" value="P-loop_NTPase"/>
</dbReference>
<feature type="region of interest" description="Disordered" evidence="1">
    <location>
        <begin position="351"/>
        <end position="372"/>
    </location>
</feature>
<dbReference type="Gene3D" id="3.40.50.300">
    <property type="entry name" value="P-loop containing nucleotide triphosphate hydrolases"/>
    <property type="match status" value="1"/>
</dbReference>
<dbReference type="Pfam" id="PF13481">
    <property type="entry name" value="AAA_25"/>
    <property type="match status" value="1"/>
</dbReference>
<reference evidence="2" key="1">
    <citation type="submission" date="2020-10" db="EMBL/GenBank/DDBJ databases">
        <authorList>
            <person name="Gilroy R."/>
        </authorList>
    </citation>
    <scope>NUCLEOTIDE SEQUENCE</scope>
    <source>
        <strain evidence="2">7293</strain>
    </source>
</reference>
<protein>
    <submittedName>
        <fullName evidence="2">AAA family ATPase</fullName>
    </submittedName>
</protein>
<name>A0A9D9H4M4_9SPIO</name>
<evidence type="ECO:0000256" key="1">
    <source>
        <dbReference type="SAM" id="MobiDB-lite"/>
    </source>
</evidence>
<gene>
    <name evidence="2" type="ORF">IAA97_01920</name>
</gene>
<sequence length="372" mass="41698">MQGKPIDIHLIHGNEYFKKKQSQKWLIKNWIPERGIGMLYGDSATGKTFIALDLMLSISTGQAKWFGSRIEDERRSVVYLCGEGADGNAQRIGAWIKAKNDETEDTGSFYVIEDEFNLDNPLNAEALIRAIKAKVHTDPSFIVIDTLNCYFSGNENDATSARLFNFSCKKLSRTFNAFVLIIHHTGKNRDYKGEARGSSAFFGAMDTSIIASIVRDNIISLKVNKQKNGKLPEELLLSSEVVSLDTWDMDSDGSYPSSLVFIRAEKSFYEGIEKDKELLISILQKTGKEEVSLKEAKETMKELGFSIDTIYNTFSRGRSNFLLRLVKAGIAEEDKGIYRVLDRDVVRSIDRMSSQSSSPMGRGVTKSGNTEE</sequence>
<proteinExistence type="predicted"/>
<comment type="caution">
    <text evidence="2">The sequence shown here is derived from an EMBL/GenBank/DDBJ whole genome shotgun (WGS) entry which is preliminary data.</text>
</comment>
<evidence type="ECO:0000313" key="3">
    <source>
        <dbReference type="Proteomes" id="UP000823615"/>
    </source>
</evidence>
<organism evidence="2 3">
    <name type="scientific">Candidatus Ornithospirochaeta stercoripullorum</name>
    <dbReference type="NCBI Taxonomy" id="2840899"/>
    <lineage>
        <taxon>Bacteria</taxon>
        <taxon>Pseudomonadati</taxon>
        <taxon>Spirochaetota</taxon>
        <taxon>Spirochaetia</taxon>
        <taxon>Spirochaetales</taxon>
        <taxon>Spirochaetaceae</taxon>
        <taxon>Spirochaetaceae incertae sedis</taxon>
        <taxon>Candidatus Ornithospirochaeta</taxon>
    </lineage>
</organism>
<dbReference type="AlphaFoldDB" id="A0A9D9H4M4"/>
<reference evidence="2" key="2">
    <citation type="journal article" date="2021" name="PeerJ">
        <title>Extensive microbial diversity within the chicken gut microbiome revealed by metagenomics and culture.</title>
        <authorList>
            <person name="Gilroy R."/>
            <person name="Ravi A."/>
            <person name="Getino M."/>
            <person name="Pursley I."/>
            <person name="Horton D.L."/>
            <person name="Alikhan N.F."/>
            <person name="Baker D."/>
            <person name="Gharbi K."/>
            <person name="Hall N."/>
            <person name="Watson M."/>
            <person name="Adriaenssens E.M."/>
            <person name="Foster-Nyarko E."/>
            <person name="Jarju S."/>
            <person name="Secka A."/>
            <person name="Antonio M."/>
            <person name="Oren A."/>
            <person name="Chaudhuri R.R."/>
            <person name="La Ragione R."/>
            <person name="Hildebrand F."/>
            <person name="Pallen M.J."/>
        </authorList>
    </citation>
    <scope>NUCLEOTIDE SEQUENCE</scope>
    <source>
        <strain evidence="2">7293</strain>
    </source>
</reference>
<accession>A0A9D9H4M4</accession>
<evidence type="ECO:0000313" key="2">
    <source>
        <dbReference type="EMBL" id="MBO8435724.1"/>
    </source>
</evidence>